<feature type="domain" description="DUF3592" evidence="2">
    <location>
        <begin position="65"/>
        <end position="121"/>
    </location>
</feature>
<dbReference type="RefSeq" id="WP_031154646.1">
    <property type="nucleotide sequence ID" value="NZ_CP108036.1"/>
</dbReference>
<gene>
    <name evidence="3" type="ORF">OHA91_00240</name>
    <name evidence="4" type="ORF">OHA91_39015</name>
</gene>
<protein>
    <submittedName>
        <fullName evidence="4">DUF3592 domain-containing protein</fullName>
    </submittedName>
</protein>
<keyword evidence="1" id="KW-0812">Transmembrane</keyword>
<dbReference type="Proteomes" id="UP001432312">
    <property type="component" value="Chromosome"/>
</dbReference>
<evidence type="ECO:0000256" key="1">
    <source>
        <dbReference type="SAM" id="Phobius"/>
    </source>
</evidence>
<dbReference type="EMBL" id="CP108036">
    <property type="protein sequence ID" value="WUN77066.1"/>
    <property type="molecule type" value="Genomic_DNA"/>
</dbReference>
<dbReference type="GeneID" id="95502175"/>
<sequence>MSTSQVLWLFALIFIPAGAVIGAAAYRKVWQVRALVRRGARAHGVVVRLAATKLEGPGEGGTITFRSSGTTVYHPVIAWTTADGRAMETRTDIARSRDRTLAVGTRVEVRYDAAKPTRWTLPAESSLLWWLFVGIGALFVVIGSGFLVGALRTSGL</sequence>
<dbReference type="InterPro" id="IPR021994">
    <property type="entry name" value="DUF3592"/>
</dbReference>
<reference evidence="4" key="1">
    <citation type="submission" date="2022-10" db="EMBL/GenBank/DDBJ databases">
        <title>The complete genomes of actinobacterial strains from the NBC collection.</title>
        <authorList>
            <person name="Joergensen T.S."/>
            <person name="Alvarez Arevalo M."/>
            <person name="Sterndorff E.B."/>
            <person name="Faurdal D."/>
            <person name="Vuksanovic O."/>
            <person name="Mourched A.-S."/>
            <person name="Charusanti P."/>
            <person name="Shaw S."/>
            <person name="Blin K."/>
            <person name="Weber T."/>
        </authorList>
    </citation>
    <scope>NUCLEOTIDE SEQUENCE</scope>
    <source>
        <strain evidence="4">NBC_00303</strain>
    </source>
</reference>
<keyword evidence="1" id="KW-0472">Membrane</keyword>
<feature type="transmembrane region" description="Helical" evidence="1">
    <location>
        <begin position="6"/>
        <end position="26"/>
    </location>
</feature>
<evidence type="ECO:0000313" key="3">
    <source>
        <dbReference type="EMBL" id="WUN77066.1"/>
    </source>
</evidence>
<feature type="transmembrane region" description="Helical" evidence="1">
    <location>
        <begin position="127"/>
        <end position="151"/>
    </location>
</feature>
<evidence type="ECO:0000313" key="5">
    <source>
        <dbReference type="Proteomes" id="UP001432312"/>
    </source>
</evidence>
<dbReference type="Pfam" id="PF12158">
    <property type="entry name" value="DUF3592"/>
    <property type="match status" value="1"/>
</dbReference>
<keyword evidence="5" id="KW-1185">Reference proteome</keyword>
<keyword evidence="1" id="KW-1133">Transmembrane helix</keyword>
<name>A0ABZ1QMQ3_9ACTN</name>
<proteinExistence type="predicted"/>
<organism evidence="4 5">
    <name type="scientific">Streptomyces erythrochromogenes</name>
    <dbReference type="NCBI Taxonomy" id="285574"/>
    <lineage>
        <taxon>Bacteria</taxon>
        <taxon>Bacillati</taxon>
        <taxon>Actinomycetota</taxon>
        <taxon>Actinomycetes</taxon>
        <taxon>Kitasatosporales</taxon>
        <taxon>Streptomycetaceae</taxon>
        <taxon>Streptomyces</taxon>
    </lineage>
</organism>
<accession>A0ABZ1QMQ3</accession>
<evidence type="ECO:0000313" key="4">
    <source>
        <dbReference type="EMBL" id="WUN83967.1"/>
    </source>
</evidence>
<dbReference type="EMBL" id="CP108036">
    <property type="protein sequence ID" value="WUN83967.1"/>
    <property type="molecule type" value="Genomic_DNA"/>
</dbReference>
<evidence type="ECO:0000259" key="2">
    <source>
        <dbReference type="Pfam" id="PF12158"/>
    </source>
</evidence>